<proteinExistence type="predicted"/>
<gene>
    <name evidence="2" type="ORF">HS1_002317</name>
</gene>
<accession>A0A7U4QMI9</accession>
<evidence type="ECO:0000259" key="1">
    <source>
        <dbReference type="PROSITE" id="PS50035"/>
    </source>
</evidence>
<dbReference type="SUPFAM" id="SSF56024">
    <property type="entry name" value="Phospholipase D/nuclease"/>
    <property type="match status" value="1"/>
</dbReference>
<feature type="domain" description="PLD phosphodiesterase" evidence="1">
    <location>
        <begin position="90"/>
        <end position="116"/>
    </location>
</feature>
<dbReference type="OrthoDB" id="9802848at2"/>
<dbReference type="InterPro" id="IPR001736">
    <property type="entry name" value="PLipase_D/transphosphatidylase"/>
</dbReference>
<dbReference type="GO" id="GO:0003824">
    <property type="term" value="F:catalytic activity"/>
    <property type="evidence" value="ECO:0007669"/>
    <property type="project" value="InterPro"/>
</dbReference>
<sequence>MNKIQLVYHDKESSRGGESPFDKVITAIVRNEDVSIVCPYIGMKYFERIIKLANYWRLITDVEEWICSHNKKERQKIKNFISEKSSSIHHYRDIHAKVVIGNSKAFIGSSNLTEKGITERVEMGVFIEEKELVVELQNWFRDLWDKSESINTQALDEYILSISSLPSYNEIYNTIGGLPSKSTSIKAKLVDDVGTSVQNIIKNYKESHQRLVTCIKKLAPNRKWINDYFDLAKDLIEFTSLKSNDPRLVMSITKRGRIPITINQRYVLNPEYNGKIGLIMPLDYEMEDYTKDGVVQIDDGYFFRNKIREALWVVFERKNRIEFSDSLKSYWKQAVMTELERSKISGFKRFHEPIVYEAIMNISYRKRLLDEIFYDNV</sequence>
<dbReference type="RefSeq" id="WP_066065697.1">
    <property type="nucleotide sequence ID" value="NZ_CP013015.1"/>
</dbReference>
<keyword evidence="3" id="KW-1185">Reference proteome</keyword>
<dbReference type="EMBL" id="CP013015">
    <property type="protein sequence ID" value="AMM42101.1"/>
    <property type="molecule type" value="Genomic_DNA"/>
</dbReference>
<dbReference type="InterPro" id="IPR025202">
    <property type="entry name" value="PLD-like_dom"/>
</dbReference>
<evidence type="ECO:0000313" key="3">
    <source>
        <dbReference type="Proteomes" id="UP000070560"/>
    </source>
</evidence>
<dbReference type="AlphaFoldDB" id="A0A7U4QMI9"/>
<protein>
    <recommendedName>
        <fullName evidence="1">PLD phosphodiesterase domain-containing protein</fullName>
    </recommendedName>
</protein>
<name>A0A7U4QMI9_DESA2</name>
<dbReference type="PROSITE" id="PS50035">
    <property type="entry name" value="PLD"/>
    <property type="match status" value="1"/>
</dbReference>
<dbReference type="Proteomes" id="UP000070560">
    <property type="component" value="Chromosome"/>
</dbReference>
<organism evidence="2 3">
    <name type="scientific">Desulfofervidus auxilii</name>
    <dbReference type="NCBI Taxonomy" id="1621989"/>
    <lineage>
        <taxon>Bacteria</taxon>
        <taxon>Pseudomonadati</taxon>
        <taxon>Thermodesulfobacteriota</taxon>
        <taxon>Candidatus Desulfofervidia</taxon>
        <taxon>Candidatus Desulfofervidales</taxon>
        <taxon>Candidatus Desulfofervidaceae</taxon>
        <taxon>Candidatus Desulfofervidus</taxon>
    </lineage>
</organism>
<evidence type="ECO:0000313" key="2">
    <source>
        <dbReference type="EMBL" id="AMM42101.1"/>
    </source>
</evidence>
<dbReference type="Pfam" id="PF13091">
    <property type="entry name" value="PLDc_2"/>
    <property type="match status" value="1"/>
</dbReference>
<dbReference type="KEGG" id="daw:HS1_002317"/>
<reference evidence="2 3" key="1">
    <citation type="submission" date="2015-10" db="EMBL/GenBank/DDBJ databases">
        <title>Candidatus Desulfofervidus auxilii, a hydrogenotrophic sulfate-reducing bacterium involved in the thermophilic anaerobic oxidation of methane.</title>
        <authorList>
            <person name="Krukenberg V."/>
            <person name="Richter M."/>
            <person name="Wegener G."/>
        </authorList>
    </citation>
    <scope>NUCLEOTIDE SEQUENCE [LARGE SCALE GENOMIC DNA]</scope>
    <source>
        <strain evidence="2 3">HS1</strain>
    </source>
</reference>
<dbReference type="GO" id="GO:0006793">
    <property type="term" value="P:phosphorus metabolic process"/>
    <property type="evidence" value="ECO:0007669"/>
    <property type="project" value="UniProtKB-ARBA"/>
</dbReference>
<dbReference type="Gene3D" id="3.30.870.10">
    <property type="entry name" value="Endonuclease Chain A"/>
    <property type="match status" value="1"/>
</dbReference>